<sequence>MASTSNENSERSEQETTPSKVQQADSKTPRLDPNANPFEPANSTPGSSADPKKRIRQSHKKNKENARARKAGTKMGPTTSSGTEEQPAVNEEGTVTQEEEIVDTEEEMFRKDEEEHFFREPIAMTTPKRSRDATAGSRSG</sequence>
<organism evidence="2 3">
    <name type="scientific">Setomelanomma holmii</name>
    <dbReference type="NCBI Taxonomy" id="210430"/>
    <lineage>
        <taxon>Eukaryota</taxon>
        <taxon>Fungi</taxon>
        <taxon>Dikarya</taxon>
        <taxon>Ascomycota</taxon>
        <taxon>Pezizomycotina</taxon>
        <taxon>Dothideomycetes</taxon>
        <taxon>Pleosporomycetidae</taxon>
        <taxon>Pleosporales</taxon>
        <taxon>Pleosporineae</taxon>
        <taxon>Phaeosphaeriaceae</taxon>
        <taxon>Setomelanomma</taxon>
    </lineage>
</organism>
<feature type="compositionally biased region" description="Acidic residues" evidence="1">
    <location>
        <begin position="97"/>
        <end position="106"/>
    </location>
</feature>
<gene>
    <name evidence="2" type="ORF">EK21DRAFT_90502</name>
</gene>
<proteinExistence type="predicted"/>
<evidence type="ECO:0000256" key="1">
    <source>
        <dbReference type="SAM" id="MobiDB-lite"/>
    </source>
</evidence>
<dbReference type="Proteomes" id="UP000799777">
    <property type="component" value="Unassembled WGS sequence"/>
</dbReference>
<reference evidence="2" key="1">
    <citation type="journal article" date="2020" name="Stud. Mycol.">
        <title>101 Dothideomycetes genomes: a test case for predicting lifestyles and emergence of pathogens.</title>
        <authorList>
            <person name="Haridas S."/>
            <person name="Albert R."/>
            <person name="Binder M."/>
            <person name="Bloem J."/>
            <person name="Labutti K."/>
            <person name="Salamov A."/>
            <person name="Andreopoulos B."/>
            <person name="Baker S."/>
            <person name="Barry K."/>
            <person name="Bills G."/>
            <person name="Bluhm B."/>
            <person name="Cannon C."/>
            <person name="Castanera R."/>
            <person name="Culley D."/>
            <person name="Daum C."/>
            <person name="Ezra D."/>
            <person name="Gonzalez J."/>
            <person name="Henrissat B."/>
            <person name="Kuo A."/>
            <person name="Liang C."/>
            <person name="Lipzen A."/>
            <person name="Lutzoni F."/>
            <person name="Magnuson J."/>
            <person name="Mondo S."/>
            <person name="Nolan M."/>
            <person name="Ohm R."/>
            <person name="Pangilinan J."/>
            <person name="Park H.-J."/>
            <person name="Ramirez L."/>
            <person name="Alfaro M."/>
            <person name="Sun H."/>
            <person name="Tritt A."/>
            <person name="Yoshinaga Y."/>
            <person name="Zwiers L.-H."/>
            <person name="Turgeon B."/>
            <person name="Goodwin S."/>
            <person name="Spatafora J."/>
            <person name="Crous P."/>
            <person name="Grigoriev I."/>
        </authorList>
    </citation>
    <scope>NUCLEOTIDE SEQUENCE</scope>
    <source>
        <strain evidence="2">CBS 110217</strain>
    </source>
</reference>
<feature type="compositionally biased region" description="Polar residues" evidence="1">
    <location>
        <begin position="15"/>
        <end position="26"/>
    </location>
</feature>
<dbReference type="EMBL" id="ML978210">
    <property type="protein sequence ID" value="KAF2028684.1"/>
    <property type="molecule type" value="Genomic_DNA"/>
</dbReference>
<evidence type="ECO:0000313" key="3">
    <source>
        <dbReference type="Proteomes" id="UP000799777"/>
    </source>
</evidence>
<name>A0A9P4H6T2_9PLEO</name>
<feature type="compositionally biased region" description="Basic and acidic residues" evidence="1">
    <location>
        <begin position="107"/>
        <end position="119"/>
    </location>
</feature>
<dbReference type="AlphaFoldDB" id="A0A9P4H6T2"/>
<accession>A0A9P4H6T2</accession>
<comment type="caution">
    <text evidence="2">The sequence shown here is derived from an EMBL/GenBank/DDBJ whole genome shotgun (WGS) entry which is preliminary data.</text>
</comment>
<keyword evidence="3" id="KW-1185">Reference proteome</keyword>
<feature type="region of interest" description="Disordered" evidence="1">
    <location>
        <begin position="1"/>
        <end position="140"/>
    </location>
</feature>
<feature type="compositionally biased region" description="Basic residues" evidence="1">
    <location>
        <begin position="53"/>
        <end position="72"/>
    </location>
</feature>
<protein>
    <submittedName>
        <fullName evidence="2">Uncharacterized protein</fullName>
    </submittedName>
</protein>
<evidence type="ECO:0000313" key="2">
    <source>
        <dbReference type="EMBL" id="KAF2028684.1"/>
    </source>
</evidence>